<proteinExistence type="predicted"/>
<dbReference type="Proteomes" id="UP000828713">
    <property type="component" value="Segment"/>
</dbReference>
<evidence type="ECO:0000313" key="2">
    <source>
        <dbReference type="Proteomes" id="UP000828713"/>
    </source>
</evidence>
<protein>
    <submittedName>
        <fullName evidence="1">Deoxynucleotide monophosphate kinase protein</fullName>
        <ecNumber evidence="1">2.7.4.13</ecNumber>
    </submittedName>
</protein>
<keyword evidence="1" id="KW-0808">Transferase</keyword>
<dbReference type="InterPro" id="IPR048444">
    <property type="entry name" value="DNMK"/>
</dbReference>
<dbReference type="EMBL" id="MW980070">
    <property type="protein sequence ID" value="QXV74650.1"/>
    <property type="molecule type" value="Genomic_DNA"/>
</dbReference>
<reference evidence="1" key="1">
    <citation type="submission" date="2021-04" db="EMBL/GenBank/DDBJ databases">
        <title>The Hidden Diversity of Double-Stranded DNA Phages in the Symbiotic Bacterium Rhizobium.</title>
        <authorList>
            <person name="Santamaria R.I."/>
            <person name="Bustos P."/>
            <person name="Cauwenberghe J.V."/>
            <person name="Gonzalez V."/>
        </authorList>
    </citation>
    <scope>NUCLEOTIDE SEQUENCE</scope>
</reference>
<name>A0AAE7VN40_9CAUD</name>
<organism evidence="1 2">
    <name type="scientific">Rhizobium phage RHEph21</name>
    <dbReference type="NCBI Taxonomy" id="2836134"/>
    <lineage>
        <taxon>Viruses</taxon>
        <taxon>Duplodnaviria</taxon>
        <taxon>Heunggongvirae</taxon>
        <taxon>Uroviricota</taxon>
        <taxon>Caudoviricetes</taxon>
        <taxon>Autographivirales</taxon>
        <taxon>Autographivirales incertae sedis</taxon>
        <taxon>Chamilpavirus</taxon>
        <taxon>Chamilpavirus RHEph21</taxon>
    </lineage>
</organism>
<dbReference type="Gene3D" id="3.40.50.300">
    <property type="entry name" value="P-loop containing nucleotide triphosphate hydrolases"/>
    <property type="match status" value="1"/>
</dbReference>
<accession>A0AAE7VN40</accession>
<evidence type="ECO:0000313" key="1">
    <source>
        <dbReference type="EMBL" id="QXV74650.1"/>
    </source>
</evidence>
<keyword evidence="2" id="KW-1185">Reference proteome</keyword>
<dbReference type="SUPFAM" id="SSF52540">
    <property type="entry name" value="P-loop containing nucleoside triphosphate hydrolases"/>
    <property type="match status" value="1"/>
</dbReference>
<dbReference type="InterPro" id="IPR027417">
    <property type="entry name" value="P-loop_NTPase"/>
</dbReference>
<dbReference type="GO" id="GO:0047507">
    <property type="term" value="F:deoxynucleoside phosphate kinase activity, ATP as phosphate donor"/>
    <property type="evidence" value="ECO:0007669"/>
    <property type="project" value="UniProtKB-EC"/>
</dbReference>
<dbReference type="EC" id="2.7.4.13" evidence="1"/>
<dbReference type="Pfam" id="PF21448">
    <property type="entry name" value="DNMK"/>
    <property type="match status" value="1"/>
</dbReference>
<sequence>MATTVDGKVLRCTGCGSTMNEDELREKRKTNPKLIACCPERSMKWQPKGKLVALYSDAAGSGKSEVAKVLMSQGYVNVKFAGPLKDMARGLLGSMGFDPEMVERQIEGDLKEQVIPGFMTVTPRQIMQTLGTDWGREAIDQDLWTKVARAKIEKLRDQGINVVVDDLRFPNEYDLIRGLGGFAVNVIRPDPTREAGGAYEGKLRGYQWHHKLYNTGSLYDLRGKVLSFASYIQDV</sequence>
<keyword evidence="1" id="KW-0418">Kinase</keyword>